<accession>A0A1R3J6X7</accession>
<dbReference type="InterPro" id="IPR005829">
    <property type="entry name" value="Sugar_transporter_CS"/>
</dbReference>
<evidence type="ECO:0000259" key="12">
    <source>
        <dbReference type="PROSITE" id="PS50850"/>
    </source>
</evidence>
<dbReference type="PANTHER" id="PTHR23500">
    <property type="entry name" value="SOLUTE CARRIER FAMILY 2, FACILITATED GLUCOSE TRANSPORTER"/>
    <property type="match status" value="1"/>
</dbReference>
<dbReference type="InterPro" id="IPR003663">
    <property type="entry name" value="Sugar/inositol_transpt"/>
</dbReference>
<evidence type="ECO:0000256" key="10">
    <source>
        <dbReference type="SAM" id="MobiDB-lite"/>
    </source>
</evidence>
<feature type="region of interest" description="Disordered" evidence="10">
    <location>
        <begin position="510"/>
        <end position="529"/>
    </location>
</feature>
<dbReference type="PRINTS" id="PR00171">
    <property type="entry name" value="SUGRTRNSPORT"/>
</dbReference>
<dbReference type="GO" id="GO:0016020">
    <property type="term" value="C:membrane"/>
    <property type="evidence" value="ECO:0007669"/>
    <property type="project" value="UniProtKB-SubCell"/>
</dbReference>
<evidence type="ECO:0000256" key="5">
    <source>
        <dbReference type="ARBA" id="ARBA00022692"/>
    </source>
</evidence>
<keyword evidence="3 9" id="KW-0813">Transport</keyword>
<dbReference type="PANTHER" id="PTHR23500:SF511">
    <property type="entry name" value="SUGAR TRANSPORT PROTEIN 2"/>
    <property type="match status" value="1"/>
</dbReference>
<feature type="transmembrane region" description="Helical" evidence="11">
    <location>
        <begin position="172"/>
        <end position="195"/>
    </location>
</feature>
<dbReference type="EMBL" id="AWUE01016547">
    <property type="protein sequence ID" value="OMO90516.1"/>
    <property type="molecule type" value="Genomic_DNA"/>
</dbReference>
<dbReference type="GO" id="GO:0015145">
    <property type="term" value="F:monosaccharide transmembrane transporter activity"/>
    <property type="evidence" value="ECO:0007669"/>
    <property type="project" value="InterPro"/>
</dbReference>
<name>A0A1R3J6X7_9ROSI</name>
<dbReference type="Pfam" id="PF00083">
    <property type="entry name" value="Sugar_tr"/>
    <property type="match status" value="1"/>
</dbReference>
<feature type="transmembrane region" description="Helical" evidence="11">
    <location>
        <begin position="87"/>
        <end position="107"/>
    </location>
</feature>
<evidence type="ECO:0000313" key="14">
    <source>
        <dbReference type="Proteomes" id="UP000187203"/>
    </source>
</evidence>
<dbReference type="NCBIfam" id="TIGR00879">
    <property type="entry name" value="SP"/>
    <property type="match status" value="1"/>
</dbReference>
<dbReference type="OrthoDB" id="5296287at2759"/>
<dbReference type="Gene3D" id="1.20.1250.20">
    <property type="entry name" value="MFS general substrate transporter like domains"/>
    <property type="match status" value="1"/>
</dbReference>
<feature type="transmembrane region" description="Helical" evidence="11">
    <location>
        <begin position="320"/>
        <end position="340"/>
    </location>
</feature>
<dbReference type="PROSITE" id="PS50850">
    <property type="entry name" value="MFS"/>
    <property type="match status" value="1"/>
</dbReference>
<dbReference type="GO" id="GO:0015293">
    <property type="term" value="F:symporter activity"/>
    <property type="evidence" value="ECO:0007669"/>
    <property type="project" value="UniProtKB-KW"/>
</dbReference>
<comment type="subcellular location">
    <subcellularLocation>
        <location evidence="1">Membrane</location>
        <topology evidence="1">Multi-pass membrane protein</topology>
    </subcellularLocation>
</comment>
<comment type="similarity">
    <text evidence="2 9">Belongs to the major facilitator superfamily. Sugar transporter (TC 2.A.1.1) family.</text>
</comment>
<organism evidence="13 14">
    <name type="scientific">Corchorus olitorius</name>
    <dbReference type="NCBI Taxonomy" id="93759"/>
    <lineage>
        <taxon>Eukaryota</taxon>
        <taxon>Viridiplantae</taxon>
        <taxon>Streptophyta</taxon>
        <taxon>Embryophyta</taxon>
        <taxon>Tracheophyta</taxon>
        <taxon>Spermatophyta</taxon>
        <taxon>Magnoliopsida</taxon>
        <taxon>eudicotyledons</taxon>
        <taxon>Gunneridae</taxon>
        <taxon>Pentapetalae</taxon>
        <taxon>rosids</taxon>
        <taxon>malvids</taxon>
        <taxon>Malvales</taxon>
        <taxon>Malvaceae</taxon>
        <taxon>Grewioideae</taxon>
        <taxon>Apeibeae</taxon>
        <taxon>Corchorus</taxon>
    </lineage>
</organism>
<evidence type="ECO:0000256" key="6">
    <source>
        <dbReference type="ARBA" id="ARBA00022847"/>
    </source>
</evidence>
<evidence type="ECO:0000313" key="13">
    <source>
        <dbReference type="EMBL" id="OMO90516.1"/>
    </source>
</evidence>
<gene>
    <name evidence="13" type="ORF">COLO4_19107</name>
</gene>
<comment type="caution">
    <text evidence="13">The sequence shown here is derived from an EMBL/GenBank/DDBJ whole genome shotgun (WGS) entry which is preliminary data.</text>
</comment>
<dbReference type="Proteomes" id="UP000187203">
    <property type="component" value="Unassembled WGS sequence"/>
</dbReference>
<proteinExistence type="inferred from homology"/>
<dbReference type="InterPro" id="IPR005828">
    <property type="entry name" value="MFS_sugar_transport-like"/>
</dbReference>
<feature type="transmembrane region" description="Helical" evidence="11">
    <location>
        <begin position="23"/>
        <end position="43"/>
    </location>
</feature>
<dbReference type="STRING" id="93759.A0A1R3J6X7"/>
<keyword evidence="14" id="KW-1185">Reference proteome</keyword>
<evidence type="ECO:0000256" key="8">
    <source>
        <dbReference type="ARBA" id="ARBA00023136"/>
    </source>
</evidence>
<evidence type="ECO:0000256" key="9">
    <source>
        <dbReference type="RuleBase" id="RU003346"/>
    </source>
</evidence>
<keyword evidence="4" id="KW-0762">Sugar transport</keyword>
<keyword evidence="7 11" id="KW-1133">Transmembrane helix</keyword>
<evidence type="ECO:0000256" key="4">
    <source>
        <dbReference type="ARBA" id="ARBA00022597"/>
    </source>
</evidence>
<keyword evidence="8 11" id="KW-0472">Membrane</keyword>
<evidence type="ECO:0000256" key="11">
    <source>
        <dbReference type="SAM" id="Phobius"/>
    </source>
</evidence>
<dbReference type="InterPro" id="IPR044778">
    <property type="entry name" value="MFS_STP/MST-like_plant"/>
</dbReference>
<dbReference type="SUPFAM" id="SSF103473">
    <property type="entry name" value="MFS general substrate transporter"/>
    <property type="match status" value="1"/>
</dbReference>
<protein>
    <submittedName>
        <fullName evidence="13">Sugar/inositol transporter</fullName>
    </submittedName>
</protein>
<reference evidence="14" key="1">
    <citation type="submission" date="2013-09" db="EMBL/GenBank/DDBJ databases">
        <title>Corchorus olitorius genome sequencing.</title>
        <authorList>
            <person name="Alam M."/>
            <person name="Haque M.S."/>
            <person name="Islam M.S."/>
            <person name="Emdad E.M."/>
            <person name="Islam M.M."/>
            <person name="Ahmed B."/>
            <person name="Halim A."/>
            <person name="Hossen Q.M.M."/>
            <person name="Hossain M.Z."/>
            <person name="Ahmed R."/>
            <person name="Khan M.M."/>
            <person name="Islam R."/>
            <person name="Rashid M.M."/>
            <person name="Khan S.A."/>
            <person name="Rahman M.S."/>
            <person name="Alam M."/>
            <person name="Yahiya A.S."/>
            <person name="Khan M.S."/>
            <person name="Azam M.S."/>
            <person name="Haque T."/>
            <person name="Lashkar M.Z.H."/>
            <person name="Akhand A.I."/>
            <person name="Morshed G."/>
            <person name="Roy S."/>
            <person name="Uddin K.S."/>
            <person name="Rabeya T."/>
            <person name="Hossain A.S."/>
            <person name="Chowdhury A."/>
            <person name="Snigdha A.R."/>
            <person name="Mortoza M.S."/>
            <person name="Matin S.A."/>
            <person name="Hoque S.M.E."/>
            <person name="Islam M.K."/>
            <person name="Roy D.K."/>
            <person name="Haider R."/>
            <person name="Moosa M.M."/>
            <person name="Elias S.M."/>
            <person name="Hasan A.M."/>
            <person name="Jahan S."/>
            <person name="Shafiuddin M."/>
            <person name="Mahmood N."/>
            <person name="Shommy N.S."/>
        </authorList>
    </citation>
    <scope>NUCLEOTIDE SEQUENCE [LARGE SCALE GENOMIC DNA]</scope>
    <source>
        <strain evidence="14">cv. O-4</strain>
    </source>
</reference>
<dbReference type="InterPro" id="IPR036259">
    <property type="entry name" value="MFS_trans_sf"/>
</dbReference>
<feature type="transmembrane region" description="Helical" evidence="11">
    <location>
        <begin position="201"/>
        <end position="224"/>
    </location>
</feature>
<dbReference type="InterPro" id="IPR045262">
    <property type="entry name" value="STP/PLT_plant"/>
</dbReference>
<sequence>MAGGGVVSSSGGGGHDFPGSGKITLRVGLCTIVAALGGFLFGYDLGIAGGVTSMDEFLMTFFPKVYNRKHHAHEDNYCKFNDFNLQLFTSSLYLAAIVSSLIVSFFAKKLGRKIFITTASVFFLIGAILNASAQNLAMLIIGRLFLGLGLGCGNQTIPLYISEIAPAKKRGFLNICFQLLITVGILIANIVNYFFSGVNHGWRFCLGGAAIPAFILLVCSFFIVDTPASLVERNKEESGKNTLKKIRAVDNVDAEFEEIVRATGAANKTKHPYMELVFNRRNWPPLISAILIHFFQQFTGINVIMFYAPVLFQTMGLGANASLLSALITGGVNCVSTLISNFTVDRYGRRKLLILGGLIMFVGQCVVGGILKVTLKSTNAVSGGIAKFVVVMICLFVCAFAWSWGPLGWLIASEIFPLETRNAGYFSAVFVNMLCTFIIGQFFLTMLCNWRSFTFFFFAIFLALMTVFVFFLLPETKGIPIDEITDRAWKPHWFWKRFYSTSGDGFEKMEANKSDTHKPKQVQLQPLDN</sequence>
<feature type="transmembrane region" description="Helical" evidence="11">
    <location>
        <begin position="352"/>
        <end position="373"/>
    </location>
</feature>
<feature type="transmembrane region" description="Helical" evidence="11">
    <location>
        <begin position="139"/>
        <end position="160"/>
    </location>
</feature>
<evidence type="ECO:0000256" key="3">
    <source>
        <dbReference type="ARBA" id="ARBA00022448"/>
    </source>
</evidence>
<feature type="transmembrane region" description="Helical" evidence="11">
    <location>
        <begin position="385"/>
        <end position="411"/>
    </location>
</feature>
<feature type="transmembrane region" description="Helical" evidence="11">
    <location>
        <begin position="286"/>
        <end position="308"/>
    </location>
</feature>
<evidence type="ECO:0000256" key="1">
    <source>
        <dbReference type="ARBA" id="ARBA00004141"/>
    </source>
</evidence>
<dbReference type="FunFam" id="1.20.1250.20:FF:000002">
    <property type="entry name" value="Sugar transport protein 13"/>
    <property type="match status" value="1"/>
</dbReference>
<feature type="transmembrane region" description="Helical" evidence="11">
    <location>
        <begin position="114"/>
        <end position="133"/>
    </location>
</feature>
<dbReference type="PROSITE" id="PS00217">
    <property type="entry name" value="SUGAR_TRANSPORT_2"/>
    <property type="match status" value="1"/>
</dbReference>
<feature type="transmembrane region" description="Helical" evidence="11">
    <location>
        <begin position="453"/>
        <end position="473"/>
    </location>
</feature>
<feature type="domain" description="Major facilitator superfamily (MFS) profile" evidence="12">
    <location>
        <begin position="30"/>
        <end position="477"/>
    </location>
</feature>
<dbReference type="CDD" id="cd17361">
    <property type="entry name" value="MFS_STP"/>
    <property type="match status" value="1"/>
</dbReference>
<evidence type="ECO:0000256" key="7">
    <source>
        <dbReference type="ARBA" id="ARBA00022989"/>
    </source>
</evidence>
<evidence type="ECO:0000256" key="2">
    <source>
        <dbReference type="ARBA" id="ARBA00010992"/>
    </source>
</evidence>
<dbReference type="InterPro" id="IPR020846">
    <property type="entry name" value="MFS_dom"/>
</dbReference>
<keyword evidence="6" id="KW-0769">Symport</keyword>
<feature type="transmembrane region" description="Helical" evidence="11">
    <location>
        <begin position="423"/>
        <end position="447"/>
    </location>
</feature>
<keyword evidence="5 11" id="KW-0812">Transmembrane</keyword>
<dbReference type="AlphaFoldDB" id="A0A1R3J6X7"/>